<feature type="compositionally biased region" description="Low complexity" evidence="1">
    <location>
        <begin position="28"/>
        <end position="37"/>
    </location>
</feature>
<dbReference type="Pfam" id="PF06986">
    <property type="entry name" value="F_T4SS_TraN"/>
    <property type="match status" value="7"/>
</dbReference>
<keyword evidence="4" id="KW-1185">Reference proteome</keyword>
<sequence>MTRTTLSSIFFSLALIACSGIAASAQPPAAGAAAGSSNDDDTQPTTGITVGGQGGSRVGFDFDDPRSNDAAAAARSVGGVNVDFGNLNIDPSDLGGTNGLPPEFADFEANPGALDDALADPALQDLMNGISGNTFGDPGFEDWVSGLIDGQGNPWDVTDMDPSVPTTCTTETETRESVNRTTYSCSVDDGREIEQPVCTEILVHPTDDDYVYTCEEDRPTTNDDWSGSCEPLEDDPGCEQTDESCLEEQEAIPATYSCEDGRTADVTDEVCVERRRYELDADYEYECTRRWEDGRWVLSPECEALEFADGCERTDTTCIEDGPPVFEDLICYEGPGATVSAEECRAQLNITVERDYMYECRQRYDVRENRWEFVNQELCEELVFGCEQVEGWTCDAPGEANLEDRICEIGEALSSEEETCVQDRLHTVDLDFRYDCEEVFNEDTGLWESDPVCTALDAAEGCSRDEEFCELPREPVFVEEQCRTGVSLGSESRSCRLPLEHAIDVDYVYGCQRTWNPATQRFEDSAGCSTLRSQCDFLVENCTTPAPSRYEDYSCRYGERAVVENETLERRLAITVDVDYIFAGYSDFSTGTNTWVDDRAKDILDDFAGCRETATSCVTESPGVYSTHTCERGYRIETNQQTCRAPRDIEVDVDYSYEATRDWNGSSFVPSWEHNRLRQYNCVQESTRCTEGSPGVYSYHQCRIGWRNNDEQETCSRPLVVTVDADYQYRADSNWNGSRWVDTSALNTLQATGGCTQASRRCTQESPGVFETYTCRVGTELTTTNNNCWEHRQVTVTRRWRHQSLGYRERWDEPGVPSNISGPYISAGCTADGGPSCTGSGGFRLCKQNYICTQATVSGRTGTEIEPATSDSINSSSCNQYNACTQVARVCVQGAETRTINGAQVYRDCWAWRRTYACETETPVNTCSPPGNAQHVRNRCLRYDGGSCGLTEREYRVPQPDPSGGCHRYEHTFWCENQVSGLSHTSVRREVTGSSWDNSACTTSALGGGSCSLSSTRCVEGAGTRTINGLQVYRDCWRQERTYTCERRENINTCNPPSGSSLQDQECVWSDGGGTCRLWDRTYAREEADPSGGCHEFTDRFRCEDRVGLVGPVVQEHRDIVSDGYDRSACASYANDSNCTRTARRCVDGSGTRTINGLSVTRSCWEEEDVYSCDVQETVDTCNPPAGATRESRTCLWSDNSGTCRLYREEWVREEADPSGGCHRYQHNFLCEDYVGGIGTPIDTRRDIASETLTNSAEASQLEEAQCELTNTVCTEGRATRTLNGLQVTRDCWAWDYSYQCTTYESFDGCQAVPAGCEYQEEVCAETYPDGSCASTEKRYVCEVDDGSGGCHVFTGEYRCENQTSGVGPVLREIRTAGEGGFNESACTAHMGDVGCTLSSTRCVDTTPTTRTVDGVSITAPCWEQERTYTCETQTPLDTCTGFSACDLVATVCEAHGADGSCATTLNTYSCQVDDGSGGCNARGVTFQCENLVAAAGDPTSMWVAAQSPWGWNESCIAHRPEGSCIAVSESCIGSGSVRINPVITAAELAADPALAALLGLEGVTEGSGHANEILGAGGVWRISADNLSLPSVPSDCIQREVTYDCEVAEAVNTCGEFEARTSGGSSHAELAAPQIQYAALGSTRIHGDTAWFTSDGTVSLAGLRGRVGAKMQVSQEDTICHPDIVYGDGTDCRPDHRADQNVCDLYPQICDPDYDPDTPGEGELGDCSLEEETCVASNRAGDCVRWQRRYECAVGDDSQGCTERSDLWRCEGELGAGAPTQIVYRPGQRSWNWVGCEELDNAPRCEKTGAPYCTDSEPREREIAPGVFATADCWELTQDYTCDAVVEPFGCTSTEGCTFVASQCLERDFDGSCLRERHEYLCPGEDQSGGCAVNEDTYWCEDEVPGAGDPSDMGATIVDEEWVADDCPPAGNDQCVEEPEPVCVDNWADGRPVTDFDWRGTVRDPWISQFEPERDVFVNGCQMRERRFQCVEYRDVSTCEIPDTCQQVASACLERDPITNACIRNRLDFECQAQPAGCVRREREYMCEDLVDGAGPPDDTVTEVGEGEWQEADCPDVSDEDLDCEPQETVCTEGAGSRLIGGQEVFEECWARETAYICEGVGEILTDCDPPDYCEFSHETCLDEVPSENCRSVERVYQCEEVTESEITQEVCEREISCLNGNCIEVEHEPSTNMPEALARLAGLSQAHDSVPDGSSLDLMSGDDLRCHKTGIWKNCCSNGGDGIAIDWLGGSCNEQEQELAHRTAEGLCVEVGWYCAKRGWFGCRKRMRTSCCFGSQLARIINEQGREQLGMGWGDPRNPQCGGLSPEQFSQLDLSNVDFSEVLGDVTDSFSPDGEGDVVTRIQDRLGQFYSTGEPTNMSGGGDGQ</sequence>
<dbReference type="EMBL" id="BSFE01000011">
    <property type="protein sequence ID" value="GLK53544.1"/>
    <property type="molecule type" value="Genomic_DNA"/>
</dbReference>
<feature type="chain" id="PRO_5040921820" evidence="2">
    <location>
        <begin position="23"/>
        <end position="2387"/>
    </location>
</feature>
<proteinExistence type="predicted"/>
<organism evidence="3 4">
    <name type="scientific">Maricaulis virginensis</name>
    <dbReference type="NCBI Taxonomy" id="144022"/>
    <lineage>
        <taxon>Bacteria</taxon>
        <taxon>Pseudomonadati</taxon>
        <taxon>Pseudomonadota</taxon>
        <taxon>Alphaproteobacteria</taxon>
        <taxon>Maricaulales</taxon>
        <taxon>Maricaulaceae</taxon>
        <taxon>Maricaulis</taxon>
    </lineage>
</organism>
<feature type="region of interest" description="Disordered" evidence="1">
    <location>
        <begin position="28"/>
        <end position="64"/>
    </location>
</feature>
<dbReference type="Proteomes" id="UP001143486">
    <property type="component" value="Unassembled WGS sequence"/>
</dbReference>
<reference evidence="3" key="1">
    <citation type="journal article" date="2014" name="Int. J. Syst. Evol. Microbiol.">
        <title>Complete genome sequence of Corynebacterium casei LMG S-19264T (=DSM 44701T), isolated from a smear-ripened cheese.</title>
        <authorList>
            <consortium name="US DOE Joint Genome Institute (JGI-PGF)"/>
            <person name="Walter F."/>
            <person name="Albersmeier A."/>
            <person name="Kalinowski J."/>
            <person name="Ruckert C."/>
        </authorList>
    </citation>
    <scope>NUCLEOTIDE SEQUENCE</scope>
    <source>
        <strain evidence="3">VKM B-1513</strain>
    </source>
</reference>
<dbReference type="InterPro" id="IPR014121">
    <property type="entry name" value="TraN_Ftype"/>
</dbReference>
<evidence type="ECO:0000256" key="2">
    <source>
        <dbReference type="SAM" id="SignalP"/>
    </source>
</evidence>
<evidence type="ECO:0000313" key="3">
    <source>
        <dbReference type="EMBL" id="GLK53544.1"/>
    </source>
</evidence>
<evidence type="ECO:0000256" key="1">
    <source>
        <dbReference type="SAM" id="MobiDB-lite"/>
    </source>
</evidence>
<accession>A0A9W6IQL1</accession>
<name>A0A9W6IQL1_9PROT</name>
<protein>
    <submittedName>
        <fullName evidence="3">Uncharacterized protein</fullName>
    </submittedName>
</protein>
<comment type="caution">
    <text evidence="3">The sequence shown here is derived from an EMBL/GenBank/DDBJ whole genome shotgun (WGS) entry which is preliminary data.</text>
</comment>
<reference evidence="3" key="2">
    <citation type="submission" date="2023-01" db="EMBL/GenBank/DDBJ databases">
        <authorList>
            <person name="Sun Q."/>
            <person name="Evtushenko L."/>
        </authorList>
    </citation>
    <scope>NUCLEOTIDE SEQUENCE</scope>
    <source>
        <strain evidence="3">VKM B-1513</strain>
    </source>
</reference>
<evidence type="ECO:0000313" key="4">
    <source>
        <dbReference type="Proteomes" id="UP001143486"/>
    </source>
</evidence>
<dbReference type="RefSeq" id="WP_271187891.1">
    <property type="nucleotide sequence ID" value="NZ_BSFE01000011.1"/>
</dbReference>
<dbReference type="PROSITE" id="PS51257">
    <property type="entry name" value="PROKAR_LIPOPROTEIN"/>
    <property type="match status" value="1"/>
</dbReference>
<keyword evidence="2" id="KW-0732">Signal</keyword>
<feature type="signal peptide" evidence="2">
    <location>
        <begin position="1"/>
        <end position="22"/>
    </location>
</feature>
<gene>
    <name evidence="3" type="ORF">GCM10017621_30520</name>
</gene>